<evidence type="ECO:0000256" key="4">
    <source>
        <dbReference type="ARBA" id="ARBA00023239"/>
    </source>
</evidence>
<dbReference type="PANTHER" id="PTHR11108:SF1">
    <property type="entry name" value="FERROCHELATASE, MITOCHONDRIAL"/>
    <property type="match status" value="1"/>
</dbReference>
<feature type="binding site" evidence="7">
    <location>
        <position position="191"/>
    </location>
    <ligand>
        <name>Fe(2+)</name>
        <dbReference type="ChEBI" id="CHEBI:29033"/>
    </ligand>
</feature>
<dbReference type="GO" id="GO:0004325">
    <property type="term" value="F:ferrochelatase activity"/>
    <property type="evidence" value="ECO:0007669"/>
    <property type="project" value="UniProtKB-UniRule"/>
</dbReference>
<keyword evidence="3 7" id="KW-0350">Heme biosynthesis</keyword>
<dbReference type="GO" id="GO:0046872">
    <property type="term" value="F:metal ion binding"/>
    <property type="evidence" value="ECO:0007669"/>
    <property type="project" value="UniProtKB-UniRule"/>
</dbReference>
<dbReference type="UniPathway" id="UPA00252"/>
<gene>
    <name evidence="7" type="primary">cpfC</name>
    <name evidence="9" type="ORF">CBF36_11665</name>
</gene>
<dbReference type="OrthoDB" id="9809741at2"/>
<dbReference type="InterPro" id="IPR033659">
    <property type="entry name" value="Ferrochelatase_N"/>
</dbReference>
<dbReference type="EMBL" id="NGJT01000037">
    <property type="protein sequence ID" value="RST90559.1"/>
    <property type="molecule type" value="Genomic_DNA"/>
</dbReference>
<dbReference type="InterPro" id="IPR033644">
    <property type="entry name" value="Ferrochelatase_C"/>
</dbReference>
<dbReference type="EC" id="4.99.1.9" evidence="7"/>
<evidence type="ECO:0000256" key="8">
    <source>
        <dbReference type="RuleBase" id="RU000607"/>
    </source>
</evidence>
<dbReference type="InterPro" id="IPR019772">
    <property type="entry name" value="Ferrochelatase_AS"/>
</dbReference>
<sequence length="314" mass="36037">MKKKGILLINLGTPKKATPKEVKKYLRVFLSDRRVIKTHPLLWQPILQGIILNTRPKKSAELYQSIWTDEGFPLLNYTLIQRDNVATLFPDWEVEIGMSYSEPTIEQALDSLLQKGVEDLTIVPMYPQYSGTTVGSVFDSVMRYFIGTDKIITMRFIRSYFDNELYISYYAEKIKESLLHHKVDTVVLSYHGIPVSYVEDGDRYPKECKATTQKIMEKVGSDVPFIQTYQSKFGPNEWLIPATDTTLKELPYKGINKVLVVAPGFVVDCLETIEELEEENKGYFLENGGKEFIYLPPFNADMAFAEIVRDIVTN</sequence>
<keyword evidence="5 7" id="KW-0627">Porphyrin biosynthesis</keyword>
<comment type="caution">
    <text evidence="9">The sequence shown here is derived from an EMBL/GenBank/DDBJ whole genome shotgun (WGS) entry which is preliminary data.</text>
</comment>
<keyword evidence="10" id="KW-1185">Reference proteome</keyword>
<comment type="similarity">
    <text evidence="7 8">Belongs to the ferrochelatase family.</text>
</comment>
<dbReference type="Proteomes" id="UP000288490">
    <property type="component" value="Unassembled WGS sequence"/>
</dbReference>
<evidence type="ECO:0000256" key="3">
    <source>
        <dbReference type="ARBA" id="ARBA00023133"/>
    </source>
</evidence>
<dbReference type="SUPFAM" id="SSF53800">
    <property type="entry name" value="Chelatase"/>
    <property type="match status" value="1"/>
</dbReference>
<reference evidence="9 10" key="1">
    <citation type="submission" date="2017-05" db="EMBL/GenBank/DDBJ databases">
        <title>Vagococcus spp. assemblies.</title>
        <authorList>
            <person name="Gulvik C.A."/>
        </authorList>
    </citation>
    <scope>NUCLEOTIDE SEQUENCE [LARGE SCALE GENOMIC DNA]</scope>
    <source>
        <strain evidence="9 10">SS1994</strain>
    </source>
</reference>
<comment type="caution">
    <text evidence="7">Lacks conserved residue(s) required for the propagation of feature annotation.</text>
</comment>
<dbReference type="GO" id="GO:0005737">
    <property type="term" value="C:cytoplasm"/>
    <property type="evidence" value="ECO:0007669"/>
    <property type="project" value="UniProtKB-SubCell"/>
</dbReference>
<dbReference type="HAMAP" id="MF_00323">
    <property type="entry name" value="Ferrochelatase"/>
    <property type="match status" value="1"/>
</dbReference>
<dbReference type="GO" id="GO:0006783">
    <property type="term" value="P:heme biosynthetic process"/>
    <property type="evidence" value="ECO:0007669"/>
    <property type="project" value="UniProtKB-UniRule"/>
</dbReference>
<dbReference type="Gene3D" id="3.40.50.1400">
    <property type="match status" value="2"/>
</dbReference>
<comment type="function">
    <text evidence="7 8">Involved in coproporphyrin-dependent heme b biosynthesis. Catalyzes the insertion of ferrous iron into coproporphyrin III to form Fe-coproporphyrin III.</text>
</comment>
<comment type="catalytic activity">
    <reaction evidence="6">
        <text>Fe-coproporphyrin III + 2 H(+) = coproporphyrin III + Fe(2+)</text>
        <dbReference type="Rhea" id="RHEA:49572"/>
        <dbReference type="ChEBI" id="CHEBI:15378"/>
        <dbReference type="ChEBI" id="CHEBI:29033"/>
        <dbReference type="ChEBI" id="CHEBI:68438"/>
        <dbReference type="ChEBI" id="CHEBI:131725"/>
        <dbReference type="EC" id="4.99.1.9"/>
    </reaction>
    <physiologicalReaction direction="right-to-left" evidence="6">
        <dbReference type="Rhea" id="RHEA:49574"/>
    </physiologicalReaction>
</comment>
<dbReference type="PANTHER" id="PTHR11108">
    <property type="entry name" value="FERROCHELATASE"/>
    <property type="match status" value="1"/>
</dbReference>
<evidence type="ECO:0000256" key="1">
    <source>
        <dbReference type="ARBA" id="ARBA00004744"/>
    </source>
</evidence>
<evidence type="ECO:0000256" key="2">
    <source>
        <dbReference type="ARBA" id="ARBA00023004"/>
    </source>
</evidence>
<dbReference type="Pfam" id="PF00762">
    <property type="entry name" value="Ferrochelatase"/>
    <property type="match status" value="1"/>
</dbReference>
<name>A0A429ZA20_9ENTE</name>
<evidence type="ECO:0000313" key="10">
    <source>
        <dbReference type="Proteomes" id="UP000288490"/>
    </source>
</evidence>
<dbReference type="CDD" id="cd00419">
    <property type="entry name" value="Ferrochelatase_C"/>
    <property type="match status" value="1"/>
</dbReference>
<keyword evidence="4 7" id="KW-0456">Lyase</keyword>
<keyword evidence="7" id="KW-0479">Metal-binding</keyword>
<evidence type="ECO:0000256" key="5">
    <source>
        <dbReference type="ARBA" id="ARBA00023244"/>
    </source>
</evidence>
<evidence type="ECO:0000256" key="6">
    <source>
        <dbReference type="ARBA" id="ARBA00024536"/>
    </source>
</evidence>
<feature type="binding site" evidence="7">
    <location>
        <position position="271"/>
    </location>
    <ligand>
        <name>Fe(2+)</name>
        <dbReference type="ChEBI" id="CHEBI:29033"/>
    </ligand>
</feature>
<comment type="subcellular location">
    <subcellularLocation>
        <location evidence="7 8">Cytoplasm</location>
    </subcellularLocation>
</comment>
<keyword evidence="2 7" id="KW-0408">Iron</keyword>
<organism evidence="9 10">
    <name type="scientific">Vagococcus bubulae</name>
    <dbReference type="NCBI Taxonomy" id="1977868"/>
    <lineage>
        <taxon>Bacteria</taxon>
        <taxon>Bacillati</taxon>
        <taxon>Bacillota</taxon>
        <taxon>Bacilli</taxon>
        <taxon>Lactobacillales</taxon>
        <taxon>Enterococcaceae</taxon>
        <taxon>Vagococcus</taxon>
    </lineage>
</organism>
<dbReference type="CDD" id="cd03411">
    <property type="entry name" value="Ferrochelatase_N"/>
    <property type="match status" value="1"/>
</dbReference>
<dbReference type="NCBIfam" id="TIGR00109">
    <property type="entry name" value="hemH"/>
    <property type="match status" value="1"/>
</dbReference>
<evidence type="ECO:0000313" key="9">
    <source>
        <dbReference type="EMBL" id="RST90559.1"/>
    </source>
</evidence>
<keyword evidence="7 8" id="KW-0963">Cytoplasm</keyword>
<evidence type="ECO:0000256" key="7">
    <source>
        <dbReference type="HAMAP-Rule" id="MF_00323"/>
    </source>
</evidence>
<dbReference type="RefSeq" id="WP_125958548.1">
    <property type="nucleotide sequence ID" value="NZ_JAQEJV010000018.1"/>
</dbReference>
<dbReference type="AlphaFoldDB" id="A0A429ZA20"/>
<proteinExistence type="inferred from homology"/>
<dbReference type="InterPro" id="IPR001015">
    <property type="entry name" value="Ferrochelatase"/>
</dbReference>
<comment type="pathway">
    <text evidence="1 7 8">Porphyrin-containing compound metabolism; protoheme biosynthesis.</text>
</comment>
<protein>
    <recommendedName>
        <fullName evidence="7">Coproporphyrin III ferrochelatase</fullName>
        <ecNumber evidence="7">4.99.1.9</ecNumber>
    </recommendedName>
</protein>
<accession>A0A429ZA20</accession>
<dbReference type="PROSITE" id="PS00534">
    <property type="entry name" value="FERROCHELATASE"/>
    <property type="match status" value="1"/>
</dbReference>